<name>A0A382K4I1_9ZZZZ</name>
<evidence type="ECO:0000313" key="1">
    <source>
        <dbReference type="EMBL" id="SVC18735.1"/>
    </source>
</evidence>
<sequence length="45" mass="4702">RVGIGDTYGESAPNEELLEKYGLTPAHVAASARRLLQSGPGVAHI</sequence>
<protein>
    <recommendedName>
        <fullName evidence="2">Transketolase C-terminal domain-containing protein</fullName>
    </recommendedName>
</protein>
<gene>
    <name evidence="1" type="ORF">METZ01_LOCUS271589</name>
</gene>
<evidence type="ECO:0008006" key="2">
    <source>
        <dbReference type="Google" id="ProtNLM"/>
    </source>
</evidence>
<accession>A0A382K4I1</accession>
<dbReference type="SUPFAM" id="SSF52922">
    <property type="entry name" value="TK C-terminal domain-like"/>
    <property type="match status" value="1"/>
</dbReference>
<reference evidence="1" key="1">
    <citation type="submission" date="2018-05" db="EMBL/GenBank/DDBJ databases">
        <authorList>
            <person name="Lanie J.A."/>
            <person name="Ng W.-L."/>
            <person name="Kazmierczak K.M."/>
            <person name="Andrzejewski T.M."/>
            <person name="Davidsen T.M."/>
            <person name="Wayne K.J."/>
            <person name="Tettelin H."/>
            <person name="Glass J.I."/>
            <person name="Rusch D."/>
            <person name="Podicherti R."/>
            <person name="Tsui H.-C.T."/>
            <person name="Winkler M.E."/>
        </authorList>
    </citation>
    <scope>NUCLEOTIDE SEQUENCE</scope>
</reference>
<feature type="non-terminal residue" evidence="1">
    <location>
        <position position="1"/>
    </location>
</feature>
<dbReference type="Gene3D" id="3.40.50.920">
    <property type="match status" value="1"/>
</dbReference>
<dbReference type="InterPro" id="IPR009014">
    <property type="entry name" value="Transketo_C/PFOR_II"/>
</dbReference>
<dbReference type="AlphaFoldDB" id="A0A382K4I1"/>
<proteinExistence type="predicted"/>
<dbReference type="EMBL" id="UINC01078046">
    <property type="protein sequence ID" value="SVC18735.1"/>
    <property type="molecule type" value="Genomic_DNA"/>
</dbReference>
<organism evidence="1">
    <name type="scientific">marine metagenome</name>
    <dbReference type="NCBI Taxonomy" id="408172"/>
    <lineage>
        <taxon>unclassified sequences</taxon>
        <taxon>metagenomes</taxon>
        <taxon>ecological metagenomes</taxon>
    </lineage>
</organism>